<reference evidence="7 8" key="1">
    <citation type="journal article" date="2002" name="Proc. Natl. Acad. Sci. U.S.A.">
        <title>The complete genome of hyperthermophile Methanopyrus kandleri AV19 and monophyly of archaeal methanogens.</title>
        <authorList>
            <person name="Slesarev A.I."/>
            <person name="Mezhevaya K.V."/>
            <person name="Makarova K.S."/>
            <person name="Polushin N.N."/>
            <person name="Shcherbinina O.V."/>
            <person name="Shakhova V.V."/>
            <person name="Belova G.I."/>
            <person name="Aravind L."/>
            <person name="Natale D.A."/>
            <person name="Rogozin I.B."/>
            <person name="Tatusov R.L."/>
            <person name="Wolf Y.I."/>
            <person name="Stetter K.O."/>
            <person name="Malykh A.G."/>
            <person name="Koonin E.V."/>
            <person name="Kozyavkin S.A."/>
        </authorList>
    </citation>
    <scope>NUCLEOTIDE SEQUENCE [LARGE SCALE GENOMIC DNA]</scope>
    <source>
        <strain evidence="8">AV19 / DSM 6324 / JCM 9639 / NBRC 100938</strain>
    </source>
</reference>
<dbReference type="Gene3D" id="3.30.950.10">
    <property type="entry name" value="Methyltransferase, Cobalt-precorrin-4 Transmethylase, Domain 2"/>
    <property type="match status" value="1"/>
</dbReference>
<dbReference type="FunCoup" id="Q8TVL3">
    <property type="interactions" value="84"/>
</dbReference>
<evidence type="ECO:0000256" key="1">
    <source>
        <dbReference type="ARBA" id="ARBA00004953"/>
    </source>
</evidence>
<organism evidence="7 8">
    <name type="scientific">Methanopyrus kandleri (strain AV19 / DSM 6324 / JCM 9639 / NBRC 100938)</name>
    <dbReference type="NCBI Taxonomy" id="190192"/>
    <lineage>
        <taxon>Archaea</taxon>
        <taxon>Methanobacteriati</taxon>
        <taxon>Methanobacteriota</taxon>
        <taxon>Methanomada group</taxon>
        <taxon>Methanopyri</taxon>
        <taxon>Methanopyrales</taxon>
        <taxon>Methanopyraceae</taxon>
        <taxon>Methanopyrus</taxon>
    </lineage>
</organism>
<evidence type="ECO:0000313" key="7">
    <source>
        <dbReference type="EMBL" id="AAM02589.1"/>
    </source>
</evidence>
<dbReference type="CDD" id="cd11646">
    <property type="entry name" value="Precorrin_3B_C17_MT"/>
    <property type="match status" value="1"/>
</dbReference>
<protein>
    <submittedName>
        <fullName evidence="7">Precorrin-3B methylase</fullName>
    </submittedName>
</protein>
<dbReference type="Proteomes" id="UP000001826">
    <property type="component" value="Chromosome"/>
</dbReference>
<evidence type="ECO:0000256" key="4">
    <source>
        <dbReference type="ARBA" id="ARBA00022679"/>
    </source>
</evidence>
<name>Q8TVL3_METKA</name>
<dbReference type="STRING" id="190192.MK1376"/>
<evidence type="ECO:0000313" key="8">
    <source>
        <dbReference type="Proteomes" id="UP000001826"/>
    </source>
</evidence>
<dbReference type="GO" id="GO:0032259">
    <property type="term" value="P:methylation"/>
    <property type="evidence" value="ECO:0007669"/>
    <property type="project" value="UniProtKB-KW"/>
</dbReference>
<dbReference type="SUPFAM" id="SSF53790">
    <property type="entry name" value="Tetrapyrrole methylase"/>
    <property type="match status" value="1"/>
</dbReference>
<dbReference type="NCBIfam" id="TIGR01466">
    <property type="entry name" value="cobJ_cbiH"/>
    <property type="match status" value="1"/>
</dbReference>
<dbReference type="InterPro" id="IPR051810">
    <property type="entry name" value="Precorrin_MeTrfase"/>
</dbReference>
<dbReference type="Pfam" id="PF00590">
    <property type="entry name" value="TP_methylase"/>
    <property type="match status" value="1"/>
</dbReference>
<feature type="domain" description="Tetrapyrrole methylase" evidence="6">
    <location>
        <begin position="5"/>
        <end position="211"/>
    </location>
</feature>
<dbReference type="InterPro" id="IPR035996">
    <property type="entry name" value="4pyrrol_Methylase_sf"/>
</dbReference>
<comment type="pathway">
    <text evidence="1">Cofactor biosynthesis; adenosylcobalamin biosynthesis.</text>
</comment>
<keyword evidence="5" id="KW-0949">S-adenosyl-L-methionine</keyword>
<dbReference type="EnsemblBacteria" id="AAM02589">
    <property type="protein sequence ID" value="AAM02589"/>
    <property type="gene ID" value="MK1376"/>
</dbReference>
<dbReference type="PaxDb" id="190192-MK1376"/>
<dbReference type="InterPro" id="IPR003043">
    <property type="entry name" value="Uropor_MeTrfase_CS"/>
</dbReference>
<dbReference type="InterPro" id="IPR014776">
    <property type="entry name" value="4pyrrole_Mease_sub2"/>
</dbReference>
<keyword evidence="3 7" id="KW-0489">Methyltransferase</keyword>
<evidence type="ECO:0000256" key="5">
    <source>
        <dbReference type="ARBA" id="ARBA00022691"/>
    </source>
</evidence>
<proteinExistence type="predicted"/>
<keyword evidence="2" id="KW-0169">Cobalamin biosynthesis</keyword>
<dbReference type="PANTHER" id="PTHR47036">
    <property type="entry name" value="COBALT-FACTOR III C(17)-METHYLTRANSFERASE-RELATED"/>
    <property type="match status" value="1"/>
</dbReference>
<dbReference type="PROSITE" id="PS00839">
    <property type="entry name" value="SUMT_1"/>
    <property type="match status" value="1"/>
</dbReference>
<dbReference type="GO" id="GO:0008168">
    <property type="term" value="F:methyltransferase activity"/>
    <property type="evidence" value="ECO:0007669"/>
    <property type="project" value="UniProtKB-KW"/>
</dbReference>
<dbReference type="InterPro" id="IPR000878">
    <property type="entry name" value="4pyrrol_Mease"/>
</dbReference>
<dbReference type="PATRIC" id="fig|190192.8.peg.1531"/>
<dbReference type="InParanoid" id="Q8TVL3"/>
<keyword evidence="4" id="KW-0808">Transferase</keyword>
<gene>
    <name evidence="7" type="primary">cobJ</name>
    <name evidence="7" type="ordered locus">MK1376</name>
</gene>
<dbReference type="PANTHER" id="PTHR47036:SF1">
    <property type="entry name" value="COBALT-FACTOR III C(17)-METHYLTRANSFERASE-RELATED"/>
    <property type="match status" value="1"/>
</dbReference>
<sequence>MIVGKLYVVGTGPGDPDLMTVKAQRVLRHVDVVVGYRTYVDLIEEILPEDVEIKRYGMREELDRAREAVRLAADGFEVALVSGGDPGVYGMAGVVLPIAVEEGVEVEVVPGVTAACAASALLGAPLMLDFAAVSLSDHLVPLEEILERVRAALEADFVLVVYNPNSSERRHIFEAFVDVLEEIVEEDRPVGIVRNAYRERQSVEVVRVRELRDLADRIDMRSILIVGSSRTRMVGDWLVTERGYSSRTGRNSSE</sequence>
<dbReference type="UniPathway" id="UPA00148"/>
<dbReference type="HOGENOM" id="CLU_047948_2_0_2"/>
<evidence type="ECO:0000256" key="3">
    <source>
        <dbReference type="ARBA" id="ARBA00022603"/>
    </source>
</evidence>
<dbReference type="GO" id="GO:0009236">
    <property type="term" value="P:cobalamin biosynthetic process"/>
    <property type="evidence" value="ECO:0007669"/>
    <property type="project" value="UniProtKB-UniPathway"/>
</dbReference>
<dbReference type="KEGG" id="mka:MK1376"/>
<dbReference type="Gene3D" id="3.40.1010.10">
    <property type="entry name" value="Cobalt-precorrin-4 Transmethylase, Domain 1"/>
    <property type="match status" value="1"/>
</dbReference>
<dbReference type="EMBL" id="AE009439">
    <property type="protein sequence ID" value="AAM02589.1"/>
    <property type="molecule type" value="Genomic_DNA"/>
</dbReference>
<evidence type="ECO:0000259" key="6">
    <source>
        <dbReference type="Pfam" id="PF00590"/>
    </source>
</evidence>
<dbReference type="InterPro" id="IPR014777">
    <property type="entry name" value="4pyrrole_Mease_sub1"/>
</dbReference>
<dbReference type="AlphaFoldDB" id="Q8TVL3"/>
<keyword evidence="8" id="KW-1185">Reference proteome</keyword>
<evidence type="ECO:0000256" key="2">
    <source>
        <dbReference type="ARBA" id="ARBA00022573"/>
    </source>
</evidence>
<dbReference type="InterPro" id="IPR006363">
    <property type="entry name" value="Cbl_synth_CobJ/CibH_dom"/>
</dbReference>
<accession>Q8TVL3</accession>